<evidence type="ECO:0000313" key="10">
    <source>
        <dbReference type="EMBL" id="JAS29063.1"/>
    </source>
</evidence>
<feature type="compositionally biased region" description="Low complexity" evidence="7">
    <location>
        <begin position="806"/>
        <end position="823"/>
    </location>
</feature>
<dbReference type="Pfam" id="PF24567">
    <property type="entry name" value="ANKLE2_3rd"/>
    <property type="match status" value="1"/>
</dbReference>
<feature type="compositionally biased region" description="Polar residues" evidence="7">
    <location>
        <begin position="72"/>
        <end position="82"/>
    </location>
</feature>
<dbReference type="PANTHER" id="PTHR12349">
    <property type="entry name" value="ANKYRIN REPEAT AND LEM DOMAIN-CONTAINING PROTEIN 2"/>
    <property type="match status" value="1"/>
</dbReference>
<evidence type="ECO:0000256" key="2">
    <source>
        <dbReference type="ARBA" id="ARBA00007597"/>
    </source>
</evidence>
<proteinExistence type="inferred from homology"/>
<dbReference type="GO" id="GO:0051721">
    <property type="term" value="F:protein phosphatase 2A binding"/>
    <property type="evidence" value="ECO:0007669"/>
    <property type="project" value="TreeGrafter"/>
</dbReference>
<keyword evidence="3" id="KW-0132">Cell division</keyword>
<feature type="region of interest" description="Disordered" evidence="7">
    <location>
        <begin position="804"/>
        <end position="823"/>
    </location>
</feature>
<evidence type="ECO:0000256" key="6">
    <source>
        <dbReference type="ARBA" id="ARBA00023306"/>
    </source>
</evidence>
<dbReference type="InterPro" id="IPR002110">
    <property type="entry name" value="Ankyrin_rpt"/>
</dbReference>
<feature type="region of interest" description="Disordered" evidence="7">
    <location>
        <begin position="329"/>
        <end position="349"/>
    </location>
</feature>
<comment type="subcellular location">
    <subcellularLocation>
        <location evidence="1">Endoplasmic reticulum</location>
    </subcellularLocation>
</comment>
<keyword evidence="4" id="KW-0256">Endoplasmic reticulum</keyword>
<dbReference type="Pfam" id="PF01693">
    <property type="entry name" value="Cauli_VI"/>
    <property type="match status" value="1"/>
</dbReference>
<evidence type="ECO:0000256" key="4">
    <source>
        <dbReference type="ARBA" id="ARBA00022824"/>
    </source>
</evidence>
<feature type="domain" description="ANKLE2 third alpha/beta" evidence="9">
    <location>
        <begin position="268"/>
        <end position="370"/>
    </location>
</feature>
<feature type="domain" description="Ribonuclease H1 N-terminal" evidence="8">
    <location>
        <begin position="38"/>
        <end position="64"/>
    </location>
</feature>
<reference evidence="10" key="1">
    <citation type="submission" date="2015-12" db="EMBL/GenBank/DDBJ databases">
        <title>De novo transcriptome assembly of four potential Pierce s Disease insect vectors from Arizona vineyards.</title>
        <authorList>
            <person name="Tassone E.E."/>
        </authorList>
    </citation>
    <scope>NUCLEOTIDE SEQUENCE</scope>
</reference>
<dbReference type="EMBL" id="GEDC01008235">
    <property type="protein sequence ID" value="JAS29063.1"/>
    <property type="molecule type" value="Transcribed_RNA"/>
</dbReference>
<protein>
    <submittedName>
        <fullName evidence="10">Uncharacterized protein</fullName>
    </submittedName>
</protein>
<evidence type="ECO:0000256" key="3">
    <source>
        <dbReference type="ARBA" id="ARBA00022618"/>
    </source>
</evidence>
<evidence type="ECO:0000259" key="9">
    <source>
        <dbReference type="Pfam" id="PF24567"/>
    </source>
</evidence>
<dbReference type="GO" id="GO:0007399">
    <property type="term" value="P:nervous system development"/>
    <property type="evidence" value="ECO:0007669"/>
    <property type="project" value="UniProtKB-ARBA"/>
</dbReference>
<dbReference type="FunFam" id="1.25.40.20:FF:000072">
    <property type="entry name" value="Ankyrin repeat and LEM domain containing 2"/>
    <property type="match status" value="1"/>
</dbReference>
<keyword evidence="5" id="KW-0040">ANK repeat</keyword>
<dbReference type="SUPFAM" id="SSF48403">
    <property type="entry name" value="Ankyrin repeat"/>
    <property type="match status" value="1"/>
</dbReference>
<evidence type="ECO:0000259" key="8">
    <source>
        <dbReference type="Pfam" id="PF01693"/>
    </source>
</evidence>
<comment type="similarity">
    <text evidence="2">Belongs to the ANKLE2 family.</text>
</comment>
<dbReference type="InterPro" id="IPR036770">
    <property type="entry name" value="Ankyrin_rpt-contain_sf"/>
</dbReference>
<dbReference type="GO" id="GO:0005783">
    <property type="term" value="C:endoplasmic reticulum"/>
    <property type="evidence" value="ECO:0007669"/>
    <property type="project" value="UniProtKB-SubCell"/>
</dbReference>
<dbReference type="PANTHER" id="PTHR12349:SF4">
    <property type="entry name" value="ANKYRIN REPEAT AND LEM DOMAIN-CONTAINING PROTEIN 2"/>
    <property type="match status" value="1"/>
</dbReference>
<name>A0A1B6DTR8_9HEMI</name>
<keyword evidence="6" id="KW-0131">Cell cycle</keyword>
<dbReference type="InterPro" id="IPR011320">
    <property type="entry name" value="RNase_H1_N"/>
</dbReference>
<dbReference type="GO" id="GO:0051301">
    <property type="term" value="P:cell division"/>
    <property type="evidence" value="ECO:0007669"/>
    <property type="project" value="UniProtKB-KW"/>
</dbReference>
<dbReference type="Gene3D" id="1.25.40.20">
    <property type="entry name" value="Ankyrin repeat-containing domain"/>
    <property type="match status" value="1"/>
</dbReference>
<dbReference type="SMART" id="SM00248">
    <property type="entry name" value="ANK"/>
    <property type="match status" value="2"/>
</dbReference>
<accession>A0A1B6DTR8</accession>
<evidence type="ECO:0000256" key="5">
    <source>
        <dbReference type="ARBA" id="ARBA00023043"/>
    </source>
</evidence>
<dbReference type="AlphaFoldDB" id="A0A1B6DTR8"/>
<feature type="region of interest" description="Disordered" evidence="7">
    <location>
        <begin position="683"/>
        <end position="753"/>
    </location>
</feature>
<gene>
    <name evidence="10" type="ORF">g.23628</name>
</gene>
<dbReference type="InterPro" id="IPR056237">
    <property type="entry name" value="ANKLE2_3rd"/>
</dbReference>
<evidence type="ECO:0000256" key="7">
    <source>
        <dbReference type="SAM" id="MobiDB-lite"/>
    </source>
</evidence>
<feature type="compositionally biased region" description="Acidic residues" evidence="7">
    <location>
        <begin position="711"/>
        <end position="724"/>
    </location>
</feature>
<organism evidence="10">
    <name type="scientific">Clastoptera arizonana</name>
    <name type="common">Arizona spittle bug</name>
    <dbReference type="NCBI Taxonomy" id="38151"/>
    <lineage>
        <taxon>Eukaryota</taxon>
        <taxon>Metazoa</taxon>
        <taxon>Ecdysozoa</taxon>
        <taxon>Arthropoda</taxon>
        <taxon>Hexapoda</taxon>
        <taxon>Insecta</taxon>
        <taxon>Pterygota</taxon>
        <taxon>Neoptera</taxon>
        <taxon>Paraneoptera</taxon>
        <taxon>Hemiptera</taxon>
        <taxon>Auchenorrhyncha</taxon>
        <taxon>Cercopoidea</taxon>
        <taxon>Clastopteridae</taxon>
        <taxon>Clastoptera</taxon>
    </lineage>
</organism>
<feature type="region of interest" description="Disordered" evidence="7">
    <location>
        <begin position="72"/>
        <end position="97"/>
    </location>
</feature>
<sequence length="836" mass="93915">MGQQGQSREVPPQDENLFYGVYIPQPTLEENNVVADKSEALMLVKKYKRARFKSFRTRQEATDFALYGAANTSSLPTNTSEAPPSGEKPSPFRGPKPQDMIRLRKSIENGDFEYVQKTVWENPRYLVSSGDTPAILQEGSRYNALHIAAKSGNATISAYILATVSSPEFVCKLYGDNTGETENTEERCSVLLDLYLNMPDKGSNETPLHFATKFGAARVVQVLVAYPQCNKTARNKFMQTPSDIICSRLNGAEAALKEEIAGYLEEQFFVPVLRSDDECSPPRVGEPFSPTSPPPLMETKGNVKSPTYEVQALAGPMPKPQAMAFRKRWKTPPRNPGSPTCHSPLKDPERGWEKIGRELAHEWHVTWKEYWPFLNSYTDFKTSEGLQLLEDYLNIRFKEACQEVSPKNISPNKSHEESNETNPLSPMSELCLALKACKLNCSGKVLPSNPFRAPVPPPPPRSVGLPSLPIDGEIKINNAENHHNIVSSYQFMDKYCQTFAVRISDSLQRNIDSGSEFFNKEIQQFCNVISSCISNNHFSTPDFSKLHSRLGYCVAQKLFELEDYEISAITKNINQNIIKKSDGDYSSSDEETTFREFYRRRGASHPMKVNKKLVNQATICISKAILNSVEELKSCNDISNLENTEEQCKELWSKRESCLCNWEQLKLDRRHFDHSITANKKLNFSPNEPDETKELVNNNPDILGNCIEPSSGEESDESDTESEEYFTPPSSPIGPSAFTSDDDLDMESPDEGPDVYIVGNTPSKLDAAVLDAIKSEVISVAKYPNISRWRHTVLLHSSQERNCWQSPSTKSKSKKSFTCSSPSSMYIPVFKKVSDC</sequence>
<evidence type="ECO:0000256" key="1">
    <source>
        <dbReference type="ARBA" id="ARBA00004240"/>
    </source>
</evidence>
<dbReference type="GO" id="GO:0031468">
    <property type="term" value="P:nuclear membrane reassembly"/>
    <property type="evidence" value="ECO:0007669"/>
    <property type="project" value="UniProtKB-ARBA"/>
</dbReference>
<feature type="compositionally biased region" description="Acidic residues" evidence="7">
    <location>
        <begin position="740"/>
        <end position="753"/>
    </location>
</feature>